<evidence type="ECO:0000256" key="3">
    <source>
        <dbReference type="RuleBase" id="RU000489"/>
    </source>
</evidence>
<dbReference type="SUPFAM" id="SSF54556">
    <property type="entry name" value="Chitinase insertion domain"/>
    <property type="match status" value="1"/>
</dbReference>
<evidence type="ECO:0000256" key="2">
    <source>
        <dbReference type="ARBA" id="ARBA00023295"/>
    </source>
</evidence>
<dbReference type="Pfam" id="PF00704">
    <property type="entry name" value="Glyco_hydro_18"/>
    <property type="match status" value="1"/>
</dbReference>
<dbReference type="GO" id="GO:0008061">
    <property type="term" value="F:chitin binding"/>
    <property type="evidence" value="ECO:0007669"/>
    <property type="project" value="InterPro"/>
</dbReference>
<dbReference type="PANTHER" id="PTHR11177:SF317">
    <property type="entry name" value="CHITINASE 12-RELATED"/>
    <property type="match status" value="1"/>
</dbReference>
<keyword evidence="2 3" id="KW-0326">Glycosidase</keyword>
<evidence type="ECO:0000259" key="5">
    <source>
        <dbReference type="PROSITE" id="PS51910"/>
    </source>
</evidence>
<dbReference type="GO" id="GO:0005576">
    <property type="term" value="C:extracellular region"/>
    <property type="evidence" value="ECO:0007669"/>
    <property type="project" value="TreeGrafter"/>
</dbReference>
<dbReference type="InterPro" id="IPR001223">
    <property type="entry name" value="Glyco_hydro18_cat"/>
</dbReference>
<dbReference type="InterPro" id="IPR011583">
    <property type="entry name" value="Chitinase_II/V-like_cat"/>
</dbReference>
<keyword evidence="1 3" id="KW-0378">Hydrolase</keyword>
<dbReference type="GO" id="GO:0006032">
    <property type="term" value="P:chitin catabolic process"/>
    <property type="evidence" value="ECO:0007669"/>
    <property type="project" value="TreeGrafter"/>
</dbReference>
<dbReference type="PROSITE" id="PS51910">
    <property type="entry name" value="GH18_2"/>
    <property type="match status" value="1"/>
</dbReference>
<dbReference type="InterPro" id="IPR050314">
    <property type="entry name" value="Glycosyl_Hydrlase_18"/>
</dbReference>
<evidence type="ECO:0000313" key="7">
    <source>
        <dbReference type="WBParaSite" id="PSU_v2.g5362.t1"/>
    </source>
</evidence>
<organism evidence="6 7">
    <name type="scientific">Panagrolaimus superbus</name>
    <dbReference type="NCBI Taxonomy" id="310955"/>
    <lineage>
        <taxon>Eukaryota</taxon>
        <taxon>Metazoa</taxon>
        <taxon>Ecdysozoa</taxon>
        <taxon>Nematoda</taxon>
        <taxon>Chromadorea</taxon>
        <taxon>Rhabditida</taxon>
        <taxon>Tylenchina</taxon>
        <taxon>Panagrolaimomorpha</taxon>
        <taxon>Panagrolaimoidea</taxon>
        <taxon>Panagrolaimidae</taxon>
        <taxon>Panagrolaimus</taxon>
    </lineage>
</organism>
<dbReference type="InterPro" id="IPR001579">
    <property type="entry name" value="Glyco_hydro_18_chit_AS"/>
</dbReference>
<dbReference type="GO" id="GO:0005975">
    <property type="term" value="P:carbohydrate metabolic process"/>
    <property type="evidence" value="ECO:0007669"/>
    <property type="project" value="InterPro"/>
</dbReference>
<keyword evidence="6" id="KW-1185">Reference proteome</keyword>
<dbReference type="Proteomes" id="UP000887577">
    <property type="component" value="Unplaced"/>
</dbReference>
<dbReference type="PANTHER" id="PTHR11177">
    <property type="entry name" value="CHITINASE"/>
    <property type="match status" value="1"/>
</dbReference>
<dbReference type="WBParaSite" id="PSU_v2.g5362.t1">
    <property type="protein sequence ID" value="PSU_v2.g5362.t1"/>
    <property type="gene ID" value="PSU_v2.g5362"/>
</dbReference>
<name>A0A914YZJ2_9BILA</name>
<dbReference type="PROSITE" id="PS01095">
    <property type="entry name" value="GH18_1"/>
    <property type="match status" value="1"/>
</dbReference>
<dbReference type="GO" id="GO:0004568">
    <property type="term" value="F:chitinase activity"/>
    <property type="evidence" value="ECO:0007669"/>
    <property type="project" value="TreeGrafter"/>
</dbReference>
<dbReference type="SMART" id="SM00636">
    <property type="entry name" value="Glyco_18"/>
    <property type="match status" value="1"/>
</dbReference>
<dbReference type="SUPFAM" id="SSF51445">
    <property type="entry name" value="(Trans)glycosidases"/>
    <property type="match status" value="1"/>
</dbReference>
<dbReference type="Gene3D" id="3.10.50.10">
    <property type="match status" value="1"/>
</dbReference>
<dbReference type="InterPro" id="IPR029070">
    <property type="entry name" value="Chitinase_insertion_sf"/>
</dbReference>
<evidence type="ECO:0000313" key="6">
    <source>
        <dbReference type="Proteomes" id="UP000887577"/>
    </source>
</evidence>
<evidence type="ECO:0000256" key="4">
    <source>
        <dbReference type="RuleBase" id="RU004453"/>
    </source>
</evidence>
<evidence type="ECO:0000256" key="1">
    <source>
        <dbReference type="ARBA" id="ARBA00022801"/>
    </source>
</evidence>
<proteinExistence type="inferred from homology"/>
<feature type="domain" description="GH18" evidence="5">
    <location>
        <begin position="24"/>
        <end position="371"/>
    </location>
</feature>
<dbReference type="Gene3D" id="3.20.20.80">
    <property type="entry name" value="Glycosidases"/>
    <property type="match status" value="1"/>
</dbReference>
<reference evidence="7" key="1">
    <citation type="submission" date="2022-11" db="UniProtKB">
        <authorList>
            <consortium name="WormBaseParasite"/>
        </authorList>
    </citation>
    <scope>IDENTIFICATION</scope>
</reference>
<dbReference type="InterPro" id="IPR017853">
    <property type="entry name" value="GH"/>
</dbReference>
<accession>A0A914YZJ2</accession>
<sequence>MLSLKTLFVIIYVYGQLFDIANTYVLTCYAPAYNLPPQKLDAKLCTHLIIIGYTYVDTDGLLLLPNSTQLQPYLDLKRVNPDLKILLCLTPDNRIMSQIVLDDRLMEQMANTLALYLTRNNLDGFDIDWEFPVWSIDAKKTDKKGLTTLLKTIRKRFDEEKKKILLMLTIGAPYTIIKKGYDINAINLYADFLQIMTYDYHDYSRLEPITGFNAPLKAASYEYAILAKMNSDYTVRYLIWKGLNKNITVFGIPTYGRGYRLMFKHLHFPYAPATGPSKYGIGIDYKTICNLTAQGYISYWSNAAATGYWVKDYQWLSSENARSVRLKTNYAKEMGLAGVMIFGMHTDDYDNECGTGKYPLISAIRDTLYSNTTIKQSNIVKYQKKNKHIIKDQFIVA</sequence>
<comment type="similarity">
    <text evidence="4">Belongs to the glycosyl hydrolase 18 family.</text>
</comment>
<protein>
    <submittedName>
        <fullName evidence="7">GH18 domain-containing protein</fullName>
    </submittedName>
</protein>
<dbReference type="AlphaFoldDB" id="A0A914YZJ2"/>